<gene>
    <name evidence="2" type="ORF">AN618_18210</name>
</gene>
<name>A0A140L4R8_9FIRM</name>
<evidence type="ECO:0000313" key="3">
    <source>
        <dbReference type="Proteomes" id="UP000070427"/>
    </source>
</evidence>
<keyword evidence="1" id="KW-0472">Membrane</keyword>
<accession>A0A140L4R8</accession>
<reference evidence="2 3" key="1">
    <citation type="submission" date="2015-12" db="EMBL/GenBank/DDBJ databases">
        <title>Draft genome sequnece of Fervidicola ferrireducens strain Y170.</title>
        <authorList>
            <person name="Patel B.K."/>
        </authorList>
    </citation>
    <scope>NUCLEOTIDE SEQUENCE [LARGE SCALE GENOMIC DNA]</scope>
    <source>
        <strain evidence="2 3">Y170</strain>
    </source>
</reference>
<keyword evidence="1" id="KW-0812">Transmembrane</keyword>
<dbReference type="EMBL" id="LOED01000025">
    <property type="protein sequence ID" value="KXG75543.1"/>
    <property type="molecule type" value="Genomic_DNA"/>
</dbReference>
<dbReference type="InParanoid" id="A0A140L4R8"/>
<dbReference type="Pfam" id="PF18910">
    <property type="entry name" value="DUF5665"/>
    <property type="match status" value="1"/>
</dbReference>
<sequence length="100" mass="11449">MLMDRENLIRELCLKIDELSVKIEKLNLSEYLELFRNPRRLLYLNFLAGVARGFGMAVGFTLLGALALYILQRVVILNLPLIGDFIAELVRIVQDELSVK</sequence>
<dbReference type="STRING" id="520764.AN618_18210"/>
<keyword evidence="1" id="KW-1133">Transmembrane helix</keyword>
<evidence type="ECO:0000256" key="1">
    <source>
        <dbReference type="SAM" id="Phobius"/>
    </source>
</evidence>
<dbReference type="Proteomes" id="UP000070427">
    <property type="component" value="Unassembled WGS sequence"/>
</dbReference>
<dbReference type="AlphaFoldDB" id="A0A140L4R8"/>
<organism evidence="2 3">
    <name type="scientific">Fervidicola ferrireducens</name>
    <dbReference type="NCBI Taxonomy" id="520764"/>
    <lineage>
        <taxon>Bacteria</taxon>
        <taxon>Bacillati</taxon>
        <taxon>Bacillota</taxon>
        <taxon>Clostridia</taxon>
        <taxon>Thermosediminibacterales</taxon>
        <taxon>Thermosediminibacteraceae</taxon>
        <taxon>Fervidicola</taxon>
    </lineage>
</organism>
<evidence type="ECO:0000313" key="2">
    <source>
        <dbReference type="EMBL" id="KXG75543.1"/>
    </source>
</evidence>
<protein>
    <submittedName>
        <fullName evidence="2">Uncharacterized protein</fullName>
    </submittedName>
</protein>
<proteinExistence type="predicted"/>
<keyword evidence="3" id="KW-1185">Reference proteome</keyword>
<comment type="caution">
    <text evidence="2">The sequence shown here is derived from an EMBL/GenBank/DDBJ whole genome shotgun (WGS) entry which is preliminary data.</text>
</comment>
<dbReference type="InterPro" id="IPR043723">
    <property type="entry name" value="DUF5665"/>
</dbReference>
<feature type="transmembrane region" description="Helical" evidence="1">
    <location>
        <begin position="42"/>
        <end position="71"/>
    </location>
</feature>